<dbReference type="InterPro" id="IPR045151">
    <property type="entry name" value="DCAF8"/>
</dbReference>
<sequence length="120" mass="14167">MLQVNVLEPHPHIPVLATSGLDDDIKIWVPTCEEDPQLSDLEQIVKTNLEKRHKERNEDSNVLDTEMLMVLWHHIRRTDRRHQRVGLVLYQGEFLVKVAKYTISRRVTFKHSPLMYTCLL</sequence>
<proteinExistence type="predicted"/>
<dbReference type="OrthoDB" id="4869960at2759"/>
<evidence type="ECO:0000313" key="4">
    <source>
        <dbReference type="Proteomes" id="UP000324222"/>
    </source>
</evidence>
<organism evidence="3 4">
    <name type="scientific">Portunus trituberculatus</name>
    <name type="common">Swimming crab</name>
    <name type="synonym">Neptunus trituberculatus</name>
    <dbReference type="NCBI Taxonomy" id="210409"/>
    <lineage>
        <taxon>Eukaryota</taxon>
        <taxon>Metazoa</taxon>
        <taxon>Ecdysozoa</taxon>
        <taxon>Arthropoda</taxon>
        <taxon>Crustacea</taxon>
        <taxon>Multicrustacea</taxon>
        <taxon>Malacostraca</taxon>
        <taxon>Eumalacostraca</taxon>
        <taxon>Eucarida</taxon>
        <taxon>Decapoda</taxon>
        <taxon>Pleocyemata</taxon>
        <taxon>Brachyura</taxon>
        <taxon>Eubrachyura</taxon>
        <taxon>Portunoidea</taxon>
        <taxon>Portunidae</taxon>
        <taxon>Portuninae</taxon>
        <taxon>Portunus</taxon>
    </lineage>
</organism>
<dbReference type="GO" id="GO:0080008">
    <property type="term" value="C:Cul4-RING E3 ubiquitin ligase complex"/>
    <property type="evidence" value="ECO:0007669"/>
    <property type="project" value="TreeGrafter"/>
</dbReference>
<dbReference type="Proteomes" id="UP000324222">
    <property type="component" value="Unassembled WGS sequence"/>
</dbReference>
<evidence type="ECO:0000256" key="1">
    <source>
        <dbReference type="ARBA" id="ARBA00022574"/>
    </source>
</evidence>
<dbReference type="EMBL" id="VSRR010097337">
    <property type="protein sequence ID" value="MPC94113.1"/>
    <property type="molecule type" value="Genomic_DNA"/>
</dbReference>
<dbReference type="GO" id="GO:0005737">
    <property type="term" value="C:cytoplasm"/>
    <property type="evidence" value="ECO:0007669"/>
    <property type="project" value="TreeGrafter"/>
</dbReference>
<evidence type="ECO:0000256" key="2">
    <source>
        <dbReference type="ARBA" id="ARBA00022737"/>
    </source>
</evidence>
<protein>
    <submittedName>
        <fullName evidence="3">DDB1-and CUL4-associated factor 8</fullName>
    </submittedName>
</protein>
<keyword evidence="2" id="KW-0677">Repeat</keyword>
<accession>A0A5B7JIB8</accession>
<dbReference type="AlphaFoldDB" id="A0A5B7JIB8"/>
<dbReference type="PANTHER" id="PTHR15574">
    <property type="entry name" value="WD REPEAT DOMAIN-CONTAINING FAMILY"/>
    <property type="match status" value="1"/>
</dbReference>
<keyword evidence="4" id="KW-1185">Reference proteome</keyword>
<name>A0A5B7JIB8_PORTR</name>
<evidence type="ECO:0000313" key="3">
    <source>
        <dbReference type="EMBL" id="MPC94113.1"/>
    </source>
</evidence>
<keyword evidence="1" id="KW-0853">WD repeat</keyword>
<gene>
    <name evidence="3" type="primary">dcaf8</name>
    <name evidence="3" type="ORF">E2C01_089265</name>
</gene>
<reference evidence="3 4" key="1">
    <citation type="submission" date="2019-05" db="EMBL/GenBank/DDBJ databases">
        <title>Another draft genome of Portunus trituberculatus and its Hox gene families provides insights of decapod evolution.</title>
        <authorList>
            <person name="Jeong J.-H."/>
            <person name="Song I."/>
            <person name="Kim S."/>
            <person name="Choi T."/>
            <person name="Kim D."/>
            <person name="Ryu S."/>
            <person name="Kim W."/>
        </authorList>
    </citation>
    <scope>NUCLEOTIDE SEQUENCE [LARGE SCALE GENOMIC DNA]</scope>
    <source>
        <tissue evidence="3">Muscle</tissue>
    </source>
</reference>
<dbReference type="PANTHER" id="PTHR15574:SF21">
    <property type="entry name" value="DDB1- AND CUL4-ASSOCIATED FACTOR 8"/>
    <property type="match status" value="1"/>
</dbReference>
<comment type="caution">
    <text evidence="3">The sequence shown here is derived from an EMBL/GenBank/DDBJ whole genome shotgun (WGS) entry which is preliminary data.</text>
</comment>